<evidence type="ECO:0000313" key="2">
    <source>
        <dbReference type="EMBL" id="KNC86370.1"/>
    </source>
</evidence>
<organism evidence="2 3">
    <name type="scientific">Sphaeroforma arctica JP610</name>
    <dbReference type="NCBI Taxonomy" id="667725"/>
    <lineage>
        <taxon>Eukaryota</taxon>
        <taxon>Ichthyosporea</taxon>
        <taxon>Ichthyophonida</taxon>
        <taxon>Sphaeroforma</taxon>
    </lineage>
</organism>
<dbReference type="Proteomes" id="UP000054560">
    <property type="component" value="Unassembled WGS sequence"/>
</dbReference>
<keyword evidence="1" id="KW-1133">Transmembrane helix</keyword>
<keyword evidence="1" id="KW-0472">Membrane</keyword>
<evidence type="ECO:0000256" key="1">
    <source>
        <dbReference type="SAM" id="Phobius"/>
    </source>
</evidence>
<protein>
    <submittedName>
        <fullName evidence="2">Uncharacterized protein</fullName>
    </submittedName>
</protein>
<dbReference type="AlphaFoldDB" id="A0A0L0GBJ0"/>
<gene>
    <name evidence="2" type="ORF">SARC_01467</name>
</gene>
<proteinExistence type="predicted"/>
<feature type="transmembrane region" description="Helical" evidence="1">
    <location>
        <begin position="6"/>
        <end position="25"/>
    </location>
</feature>
<accession>A0A0L0GBJ0</accession>
<name>A0A0L0GBJ0_9EUKA</name>
<keyword evidence="1" id="KW-0812">Transmembrane</keyword>
<feature type="transmembrane region" description="Helical" evidence="1">
    <location>
        <begin position="113"/>
        <end position="129"/>
    </location>
</feature>
<sequence>MQILSVVLAYHSLVTLAFSPILMFAPEMLTKADQAKKSDDVPASASIKSDKSTVIMRICGIWVFYGGLTSLYATGYFTAVTNELQVVVSGALMLTHLAEAVVKMIYTGNHMSNTHVFILLLVGLILNHII</sequence>
<dbReference type="RefSeq" id="XP_014160272.1">
    <property type="nucleotide sequence ID" value="XM_014304797.1"/>
</dbReference>
<dbReference type="EMBL" id="KQ241654">
    <property type="protein sequence ID" value="KNC86370.1"/>
    <property type="molecule type" value="Genomic_DNA"/>
</dbReference>
<evidence type="ECO:0000313" key="3">
    <source>
        <dbReference type="Proteomes" id="UP000054560"/>
    </source>
</evidence>
<dbReference type="GeneID" id="25901971"/>
<feature type="transmembrane region" description="Helical" evidence="1">
    <location>
        <begin position="54"/>
        <end position="74"/>
    </location>
</feature>
<reference evidence="2 3" key="1">
    <citation type="submission" date="2011-02" db="EMBL/GenBank/DDBJ databases">
        <title>The Genome Sequence of Sphaeroforma arctica JP610.</title>
        <authorList>
            <consortium name="The Broad Institute Genome Sequencing Platform"/>
            <person name="Russ C."/>
            <person name="Cuomo C."/>
            <person name="Young S.K."/>
            <person name="Zeng Q."/>
            <person name="Gargeya S."/>
            <person name="Alvarado L."/>
            <person name="Berlin A."/>
            <person name="Chapman S.B."/>
            <person name="Chen Z."/>
            <person name="Freedman E."/>
            <person name="Gellesch M."/>
            <person name="Goldberg J."/>
            <person name="Griggs A."/>
            <person name="Gujja S."/>
            <person name="Heilman E."/>
            <person name="Heiman D."/>
            <person name="Howarth C."/>
            <person name="Mehta T."/>
            <person name="Neiman D."/>
            <person name="Pearson M."/>
            <person name="Roberts A."/>
            <person name="Saif S."/>
            <person name="Shea T."/>
            <person name="Shenoy N."/>
            <person name="Sisk P."/>
            <person name="Stolte C."/>
            <person name="Sykes S."/>
            <person name="White J."/>
            <person name="Yandava C."/>
            <person name="Burger G."/>
            <person name="Gray M.W."/>
            <person name="Holland P.W.H."/>
            <person name="King N."/>
            <person name="Lang F.B.F."/>
            <person name="Roger A.J."/>
            <person name="Ruiz-Trillo I."/>
            <person name="Haas B."/>
            <person name="Nusbaum C."/>
            <person name="Birren B."/>
        </authorList>
    </citation>
    <scope>NUCLEOTIDE SEQUENCE [LARGE SCALE GENOMIC DNA]</scope>
    <source>
        <strain evidence="2 3">JP610</strain>
    </source>
</reference>
<keyword evidence="3" id="KW-1185">Reference proteome</keyword>